<sequence length="315" mass="36751">MIQEQYNIELRNGQRVSSTLSNYDKRDVFCKDAKRKWTRVIFLLHGFPDNNTSYNNVWKVILESVPEDEKVLLLAPSMRGYEPSSQGEQSDYRMSDLANDVKSWITSISPDGVPVHLLGHDWGAIVAFKTASMYPELVRSMACLAIPYITNIRLWEFAWYCPDQIYHSSYMFTMQFPWLYKNRLSDTSSNSYLDRLWRCWSPTWDYTKDEIDSVKRTFKEPGVIDASTAYYRCLANPLNISDRRWKVDFEKVPTLLLGGERDGCMNVKLYHLEANKLASNPHVSVKILSNVGHFLHREDPTKVGELISDWFRKYP</sequence>
<accession>A0A0V1PTG2</accession>
<keyword evidence="1" id="KW-0378">Hydrolase</keyword>
<dbReference type="EMBL" id="LMYN01000135">
    <property type="protein sequence ID" value="KRZ99552.1"/>
    <property type="molecule type" value="Genomic_DNA"/>
</dbReference>
<dbReference type="Proteomes" id="UP000054251">
    <property type="component" value="Unassembled WGS sequence"/>
</dbReference>
<comment type="similarity">
    <text evidence="2">Belongs to the AB hydrolase superfamily. Epoxide hydrolase family.</text>
</comment>
<dbReference type="OrthoDB" id="408373at2759"/>
<dbReference type="InterPro" id="IPR029058">
    <property type="entry name" value="AB_hydrolase_fold"/>
</dbReference>
<dbReference type="PRINTS" id="PR00412">
    <property type="entry name" value="EPOXHYDRLASE"/>
</dbReference>
<dbReference type="InterPro" id="IPR000639">
    <property type="entry name" value="Epox_hydrolase-like"/>
</dbReference>
<evidence type="ECO:0000259" key="3">
    <source>
        <dbReference type="Pfam" id="PF00561"/>
    </source>
</evidence>
<dbReference type="GO" id="GO:0016787">
    <property type="term" value="F:hydrolase activity"/>
    <property type="evidence" value="ECO:0007669"/>
    <property type="project" value="UniProtKB-KW"/>
</dbReference>
<dbReference type="SUPFAM" id="SSF53474">
    <property type="entry name" value="alpha/beta-Hydrolases"/>
    <property type="match status" value="1"/>
</dbReference>
<dbReference type="Pfam" id="PF00561">
    <property type="entry name" value="Abhydrolase_1"/>
    <property type="match status" value="1"/>
</dbReference>
<reference evidence="4 5" key="1">
    <citation type="submission" date="2015-11" db="EMBL/GenBank/DDBJ databases">
        <title>The genome of Debaryomyces fabryi.</title>
        <authorList>
            <person name="Tafer H."/>
            <person name="Lopandic K."/>
        </authorList>
    </citation>
    <scope>NUCLEOTIDE SEQUENCE [LARGE SCALE GENOMIC DNA]</scope>
    <source>
        <strain evidence="4 5">CBS 789</strain>
    </source>
</reference>
<comment type="caution">
    <text evidence="4">The sequence shown here is derived from an EMBL/GenBank/DDBJ whole genome shotgun (WGS) entry which is preliminary data.</text>
</comment>
<feature type="domain" description="AB hydrolase-1" evidence="3">
    <location>
        <begin position="40"/>
        <end position="299"/>
    </location>
</feature>
<name>A0A0V1PTG2_9ASCO</name>
<evidence type="ECO:0000313" key="5">
    <source>
        <dbReference type="Proteomes" id="UP000054251"/>
    </source>
</evidence>
<evidence type="ECO:0000256" key="1">
    <source>
        <dbReference type="ARBA" id="ARBA00022801"/>
    </source>
</evidence>
<dbReference type="Gene3D" id="3.40.50.1820">
    <property type="entry name" value="alpha/beta hydrolase"/>
    <property type="match status" value="1"/>
</dbReference>
<evidence type="ECO:0000313" key="4">
    <source>
        <dbReference type="EMBL" id="KRZ99552.1"/>
    </source>
</evidence>
<gene>
    <name evidence="4" type="ORF">AC631_04677</name>
</gene>
<protein>
    <recommendedName>
        <fullName evidence="3">AB hydrolase-1 domain-containing protein</fullName>
    </recommendedName>
</protein>
<dbReference type="PANTHER" id="PTHR43329">
    <property type="entry name" value="EPOXIDE HYDROLASE"/>
    <property type="match status" value="1"/>
</dbReference>
<dbReference type="GeneID" id="26841686"/>
<evidence type="ECO:0000256" key="2">
    <source>
        <dbReference type="ARBA" id="ARBA00038334"/>
    </source>
</evidence>
<organism evidence="4 5">
    <name type="scientific">Debaryomyces fabryi</name>
    <dbReference type="NCBI Taxonomy" id="58627"/>
    <lineage>
        <taxon>Eukaryota</taxon>
        <taxon>Fungi</taxon>
        <taxon>Dikarya</taxon>
        <taxon>Ascomycota</taxon>
        <taxon>Saccharomycotina</taxon>
        <taxon>Pichiomycetes</taxon>
        <taxon>Debaryomycetaceae</taxon>
        <taxon>Debaryomyces</taxon>
    </lineage>
</organism>
<dbReference type="AlphaFoldDB" id="A0A0V1PTG2"/>
<dbReference type="RefSeq" id="XP_015465655.1">
    <property type="nucleotide sequence ID" value="XM_015613506.1"/>
</dbReference>
<proteinExistence type="inferred from homology"/>
<keyword evidence="5" id="KW-1185">Reference proteome</keyword>
<dbReference type="InterPro" id="IPR000073">
    <property type="entry name" value="AB_hydrolase_1"/>
</dbReference>